<feature type="compositionally biased region" description="Pro residues" evidence="1">
    <location>
        <begin position="35"/>
        <end position="57"/>
    </location>
</feature>
<sequence>MILYGNVFTQLFHSPWHHNPCRHLPRNCSFTQPISPSPSKRPPRPPLPSPPKPPPAPSSSSASPATPSSNPPRSRSSSRASIVFLSLASPAPPSSARQKLPRREKLQPAEKHSCRSSSFQVATHSSRSSTEGDFPFSIPPPAEKLLTIPPPAPKLQAIPPPAAHLPPPVVDPFQQYGRLKDTTNVMVEEQIAIFLKTIGHANDFHNLAERFQHSTATISKYFNLVLKVVVKLENRVIVPPNLEAAPERIIYSKHDPYFKDCIGAIDGVHIDIVVPSGEQIPYRGWKTRTISI</sequence>
<dbReference type="PANTHER" id="PTHR22930:SF259">
    <property type="entry name" value="OS08G0106900 PROTEIN"/>
    <property type="match status" value="1"/>
</dbReference>
<feature type="compositionally biased region" description="Basic and acidic residues" evidence="1">
    <location>
        <begin position="101"/>
        <end position="113"/>
    </location>
</feature>
<accession>A0AAV0LC80</accession>
<proteinExistence type="predicted"/>
<feature type="compositionally biased region" description="Polar residues" evidence="1">
    <location>
        <begin position="115"/>
        <end position="131"/>
    </location>
</feature>
<dbReference type="Proteomes" id="UP001154282">
    <property type="component" value="Unassembled WGS sequence"/>
</dbReference>
<dbReference type="InterPro" id="IPR058353">
    <property type="entry name" value="DUF8040"/>
</dbReference>
<dbReference type="EMBL" id="CAMGYJ010000006">
    <property type="protein sequence ID" value="CAI0431553.1"/>
    <property type="molecule type" value="Genomic_DNA"/>
</dbReference>
<name>A0AAV0LC80_9ROSI</name>
<dbReference type="AlphaFoldDB" id="A0AAV0LC80"/>
<dbReference type="InterPro" id="IPR045249">
    <property type="entry name" value="HARBI1-like"/>
</dbReference>
<keyword evidence="4" id="KW-1185">Reference proteome</keyword>
<dbReference type="Pfam" id="PF26138">
    <property type="entry name" value="DUF8040"/>
    <property type="match status" value="1"/>
</dbReference>
<reference evidence="3" key="1">
    <citation type="submission" date="2022-08" db="EMBL/GenBank/DDBJ databases">
        <authorList>
            <person name="Gutierrez-Valencia J."/>
        </authorList>
    </citation>
    <scope>NUCLEOTIDE SEQUENCE</scope>
</reference>
<dbReference type="PANTHER" id="PTHR22930">
    <property type="match status" value="1"/>
</dbReference>
<evidence type="ECO:0000259" key="2">
    <source>
        <dbReference type="Pfam" id="PF26138"/>
    </source>
</evidence>
<protein>
    <recommendedName>
        <fullName evidence="2">DUF8040 domain-containing protein</fullName>
    </recommendedName>
</protein>
<evidence type="ECO:0000256" key="1">
    <source>
        <dbReference type="SAM" id="MobiDB-lite"/>
    </source>
</evidence>
<comment type="caution">
    <text evidence="3">The sequence shown here is derived from an EMBL/GenBank/DDBJ whole genome shotgun (WGS) entry which is preliminary data.</text>
</comment>
<organism evidence="3 4">
    <name type="scientific">Linum tenue</name>
    <dbReference type="NCBI Taxonomy" id="586396"/>
    <lineage>
        <taxon>Eukaryota</taxon>
        <taxon>Viridiplantae</taxon>
        <taxon>Streptophyta</taxon>
        <taxon>Embryophyta</taxon>
        <taxon>Tracheophyta</taxon>
        <taxon>Spermatophyta</taxon>
        <taxon>Magnoliopsida</taxon>
        <taxon>eudicotyledons</taxon>
        <taxon>Gunneridae</taxon>
        <taxon>Pentapetalae</taxon>
        <taxon>rosids</taxon>
        <taxon>fabids</taxon>
        <taxon>Malpighiales</taxon>
        <taxon>Linaceae</taxon>
        <taxon>Linum</taxon>
    </lineage>
</organism>
<evidence type="ECO:0000313" key="3">
    <source>
        <dbReference type="EMBL" id="CAI0431553.1"/>
    </source>
</evidence>
<feature type="domain" description="DUF8040" evidence="2">
    <location>
        <begin position="171"/>
        <end position="231"/>
    </location>
</feature>
<feature type="region of interest" description="Disordered" evidence="1">
    <location>
        <begin position="32"/>
        <end position="163"/>
    </location>
</feature>
<gene>
    <name evidence="3" type="ORF">LITE_LOCUS23064</name>
</gene>
<feature type="compositionally biased region" description="Low complexity" evidence="1">
    <location>
        <begin position="58"/>
        <end position="81"/>
    </location>
</feature>
<evidence type="ECO:0000313" key="4">
    <source>
        <dbReference type="Proteomes" id="UP001154282"/>
    </source>
</evidence>
<feature type="compositionally biased region" description="Pro residues" evidence="1">
    <location>
        <begin position="137"/>
        <end position="163"/>
    </location>
</feature>